<keyword evidence="2" id="KW-1185">Reference proteome</keyword>
<proteinExistence type="predicted"/>
<sequence length="71" mass="7900">MPEWKGRVPLTRSHCERITVRRCVSLVRAPGTRGSGRSEMRGRFRVGSLHRVRGGCTYPPPAAHPSYARAA</sequence>
<accession>A0A4C1X8Y2</accession>
<dbReference type="AlphaFoldDB" id="A0A4C1X8Y2"/>
<evidence type="ECO:0000313" key="2">
    <source>
        <dbReference type="Proteomes" id="UP000299102"/>
    </source>
</evidence>
<organism evidence="1 2">
    <name type="scientific">Eumeta variegata</name>
    <name type="common">Bagworm moth</name>
    <name type="synonym">Eumeta japonica</name>
    <dbReference type="NCBI Taxonomy" id="151549"/>
    <lineage>
        <taxon>Eukaryota</taxon>
        <taxon>Metazoa</taxon>
        <taxon>Ecdysozoa</taxon>
        <taxon>Arthropoda</taxon>
        <taxon>Hexapoda</taxon>
        <taxon>Insecta</taxon>
        <taxon>Pterygota</taxon>
        <taxon>Neoptera</taxon>
        <taxon>Endopterygota</taxon>
        <taxon>Lepidoptera</taxon>
        <taxon>Glossata</taxon>
        <taxon>Ditrysia</taxon>
        <taxon>Tineoidea</taxon>
        <taxon>Psychidae</taxon>
        <taxon>Oiketicinae</taxon>
        <taxon>Eumeta</taxon>
    </lineage>
</organism>
<dbReference type="Proteomes" id="UP000299102">
    <property type="component" value="Unassembled WGS sequence"/>
</dbReference>
<dbReference type="EMBL" id="BGZK01000763">
    <property type="protein sequence ID" value="GBP59500.1"/>
    <property type="molecule type" value="Genomic_DNA"/>
</dbReference>
<comment type="caution">
    <text evidence="1">The sequence shown here is derived from an EMBL/GenBank/DDBJ whole genome shotgun (WGS) entry which is preliminary data.</text>
</comment>
<gene>
    <name evidence="1" type="ORF">EVAR_42405_1</name>
</gene>
<protein>
    <submittedName>
        <fullName evidence="1">Uncharacterized protein</fullName>
    </submittedName>
</protein>
<reference evidence="1 2" key="1">
    <citation type="journal article" date="2019" name="Commun. Biol.">
        <title>The bagworm genome reveals a unique fibroin gene that provides high tensile strength.</title>
        <authorList>
            <person name="Kono N."/>
            <person name="Nakamura H."/>
            <person name="Ohtoshi R."/>
            <person name="Tomita M."/>
            <person name="Numata K."/>
            <person name="Arakawa K."/>
        </authorList>
    </citation>
    <scope>NUCLEOTIDE SEQUENCE [LARGE SCALE GENOMIC DNA]</scope>
</reference>
<name>A0A4C1X8Y2_EUMVA</name>
<evidence type="ECO:0000313" key="1">
    <source>
        <dbReference type="EMBL" id="GBP59500.1"/>
    </source>
</evidence>